<dbReference type="EMBL" id="PDOC01000017">
    <property type="protein sequence ID" value="PIL43043.1"/>
    <property type="molecule type" value="Genomic_DNA"/>
</dbReference>
<dbReference type="InterPro" id="IPR007140">
    <property type="entry name" value="DUF350"/>
</dbReference>
<gene>
    <name evidence="8" type="ORF">CR105_21005</name>
</gene>
<evidence type="ECO:0000256" key="5">
    <source>
        <dbReference type="ARBA" id="ARBA00022989"/>
    </source>
</evidence>
<evidence type="ECO:0000256" key="3">
    <source>
        <dbReference type="ARBA" id="ARBA00022475"/>
    </source>
</evidence>
<evidence type="ECO:0000256" key="1">
    <source>
        <dbReference type="ARBA" id="ARBA00004651"/>
    </source>
</evidence>
<dbReference type="RefSeq" id="WP_099791838.1">
    <property type="nucleotide sequence ID" value="NZ_JBHLYV010000097.1"/>
</dbReference>
<dbReference type="PANTHER" id="PTHR40043:SF1">
    <property type="entry name" value="UPF0719 INNER MEMBRANE PROTEIN YJFL"/>
    <property type="match status" value="1"/>
</dbReference>
<evidence type="ECO:0000256" key="6">
    <source>
        <dbReference type="ARBA" id="ARBA00023136"/>
    </source>
</evidence>
<feature type="transmembrane region" description="Helical" evidence="7">
    <location>
        <begin position="107"/>
        <end position="125"/>
    </location>
</feature>
<comment type="subcellular location">
    <subcellularLocation>
        <location evidence="1">Cell membrane</location>
        <topology evidence="1">Multi-pass membrane protein</topology>
    </subcellularLocation>
</comment>
<dbReference type="Pfam" id="PF03994">
    <property type="entry name" value="DUF350"/>
    <property type="match status" value="1"/>
</dbReference>
<keyword evidence="4 7" id="KW-0812">Transmembrane</keyword>
<evidence type="ECO:0000313" key="8">
    <source>
        <dbReference type="EMBL" id="PIL43043.1"/>
    </source>
</evidence>
<evidence type="ECO:0000313" key="9">
    <source>
        <dbReference type="Proteomes" id="UP000230390"/>
    </source>
</evidence>
<comment type="caution">
    <text evidence="8">The sequence shown here is derived from an EMBL/GenBank/DDBJ whole genome shotgun (WGS) entry which is preliminary data.</text>
</comment>
<proteinExistence type="inferred from homology"/>
<keyword evidence="5 7" id="KW-1133">Transmembrane helix</keyword>
<evidence type="ECO:0000256" key="2">
    <source>
        <dbReference type="ARBA" id="ARBA00005779"/>
    </source>
</evidence>
<name>A0A2G8TAN7_9BURK</name>
<comment type="similarity">
    <text evidence="2">Belongs to the UPF0719 family.</text>
</comment>
<organism evidence="8 9">
    <name type="scientific">Massilia eurypsychrophila</name>
    <dbReference type="NCBI Taxonomy" id="1485217"/>
    <lineage>
        <taxon>Bacteria</taxon>
        <taxon>Pseudomonadati</taxon>
        <taxon>Pseudomonadota</taxon>
        <taxon>Betaproteobacteria</taxon>
        <taxon>Burkholderiales</taxon>
        <taxon>Oxalobacteraceae</taxon>
        <taxon>Telluria group</taxon>
        <taxon>Massilia</taxon>
    </lineage>
</organism>
<protein>
    <recommendedName>
        <fullName evidence="10">DUF350 domain-containing protein</fullName>
    </recommendedName>
</protein>
<dbReference type="GO" id="GO:0005886">
    <property type="term" value="C:plasma membrane"/>
    <property type="evidence" value="ECO:0007669"/>
    <property type="project" value="UniProtKB-SubCell"/>
</dbReference>
<evidence type="ECO:0000256" key="7">
    <source>
        <dbReference type="SAM" id="Phobius"/>
    </source>
</evidence>
<keyword evidence="6 7" id="KW-0472">Membrane</keyword>
<dbReference type="AlphaFoldDB" id="A0A2G8TAN7"/>
<feature type="transmembrane region" description="Helical" evidence="7">
    <location>
        <begin position="72"/>
        <end position="95"/>
    </location>
</feature>
<dbReference type="PANTHER" id="PTHR40043">
    <property type="entry name" value="UPF0719 INNER MEMBRANE PROTEIN YJFL"/>
    <property type="match status" value="1"/>
</dbReference>
<sequence length="128" mass="13622">MPAILAYLLHLLTAVAMVLVFFVIYTRITPYDEVTLIRAGNQAAAFSLGGTLLGFSITLASALWHTPDYYQFLVWGAGGMLVQVLVFAVATRLLNMSKDQIEANNKAFGGLLGAIALSIGVINAGCIS</sequence>
<evidence type="ECO:0000256" key="4">
    <source>
        <dbReference type="ARBA" id="ARBA00022692"/>
    </source>
</evidence>
<accession>A0A2G8TAN7</accession>
<keyword evidence="9" id="KW-1185">Reference proteome</keyword>
<reference evidence="8 9" key="1">
    <citation type="submission" date="2017-10" db="EMBL/GenBank/DDBJ databases">
        <title>Massilia psychrophilum sp. nov., a novel purple-pigmented bacterium isolated from Tianshan glacier, Xinjiang Municipality, China.</title>
        <authorList>
            <person name="Wang H."/>
        </authorList>
    </citation>
    <scope>NUCLEOTIDE SEQUENCE [LARGE SCALE GENOMIC DNA]</scope>
    <source>
        <strain evidence="8 9">JCM 30074</strain>
    </source>
</reference>
<feature type="transmembrane region" description="Helical" evidence="7">
    <location>
        <begin position="6"/>
        <end position="25"/>
    </location>
</feature>
<keyword evidence="3" id="KW-1003">Cell membrane</keyword>
<evidence type="ECO:0008006" key="10">
    <source>
        <dbReference type="Google" id="ProtNLM"/>
    </source>
</evidence>
<feature type="transmembrane region" description="Helical" evidence="7">
    <location>
        <begin position="45"/>
        <end position="66"/>
    </location>
</feature>
<dbReference type="Proteomes" id="UP000230390">
    <property type="component" value="Unassembled WGS sequence"/>
</dbReference>
<dbReference type="OrthoDB" id="8565764at2"/>